<feature type="compositionally biased region" description="Low complexity" evidence="1">
    <location>
        <begin position="111"/>
        <end position="122"/>
    </location>
</feature>
<evidence type="ECO:0000313" key="3">
    <source>
        <dbReference type="Proteomes" id="UP000694888"/>
    </source>
</evidence>
<dbReference type="PROSITE" id="PS51910">
    <property type="entry name" value="GH18_2"/>
    <property type="match status" value="1"/>
</dbReference>
<evidence type="ECO:0000259" key="2">
    <source>
        <dbReference type="PROSITE" id="PS51910"/>
    </source>
</evidence>
<organism evidence="3 4">
    <name type="scientific">Aplysia californica</name>
    <name type="common">California sea hare</name>
    <dbReference type="NCBI Taxonomy" id="6500"/>
    <lineage>
        <taxon>Eukaryota</taxon>
        <taxon>Metazoa</taxon>
        <taxon>Spiralia</taxon>
        <taxon>Lophotrochozoa</taxon>
        <taxon>Mollusca</taxon>
        <taxon>Gastropoda</taxon>
        <taxon>Heterobranchia</taxon>
        <taxon>Euthyneura</taxon>
        <taxon>Tectipleura</taxon>
        <taxon>Aplysiida</taxon>
        <taxon>Aplysioidea</taxon>
        <taxon>Aplysiidae</taxon>
        <taxon>Aplysia</taxon>
    </lineage>
</organism>
<feature type="region of interest" description="Disordered" evidence="1">
    <location>
        <begin position="35"/>
        <end position="164"/>
    </location>
</feature>
<gene>
    <name evidence="4" type="primary">LOC106011049</name>
</gene>
<keyword evidence="3" id="KW-1185">Reference proteome</keyword>
<dbReference type="InterPro" id="IPR001223">
    <property type="entry name" value="Glyco_hydro18_cat"/>
</dbReference>
<feature type="compositionally biased region" description="Low complexity" evidence="1">
    <location>
        <begin position="64"/>
        <end position="85"/>
    </location>
</feature>
<dbReference type="RefSeq" id="XP_012934750.2">
    <property type="nucleotide sequence ID" value="XM_013079296.2"/>
</dbReference>
<protein>
    <submittedName>
        <fullName evidence="4">Probable chitinase 10</fullName>
    </submittedName>
</protein>
<feature type="compositionally biased region" description="Basic and acidic residues" evidence="1">
    <location>
        <begin position="91"/>
        <end position="106"/>
    </location>
</feature>
<evidence type="ECO:0000313" key="4">
    <source>
        <dbReference type="RefSeq" id="XP_012934750.2"/>
    </source>
</evidence>
<proteinExistence type="predicted"/>
<reference evidence="4" key="1">
    <citation type="submission" date="2025-08" db="UniProtKB">
        <authorList>
            <consortium name="RefSeq"/>
        </authorList>
    </citation>
    <scope>IDENTIFICATION</scope>
</reference>
<accession>A0ABM0ZUJ2</accession>
<dbReference type="Proteomes" id="UP000694888">
    <property type="component" value="Unplaced"/>
</dbReference>
<name>A0ABM0ZUJ2_APLCA</name>
<dbReference type="GeneID" id="106011049"/>
<feature type="domain" description="GH18" evidence="2">
    <location>
        <begin position="1"/>
        <end position="36"/>
    </location>
</feature>
<dbReference type="Gene3D" id="3.20.20.80">
    <property type="entry name" value="Glycosidases"/>
    <property type="match status" value="1"/>
</dbReference>
<evidence type="ECO:0000256" key="1">
    <source>
        <dbReference type="SAM" id="MobiDB-lite"/>
    </source>
</evidence>
<sequence length="236" mass="25294">MSGVVFWSLEHDDFNNRCGNGSWPLLRSLARELPQDSSRAPTVVPRARPSTLPSTGKATASRVPSSTSAPIIPISPSMSPYSTTPGFHTDFSGERLFGENGDDKAHPHPPSSSSSASSSSAAGTDAFSTEDEGLSGTTMPSFSDPVHSKSSQSDPEATNDIDPTPGYRQCKLANLFGPSLTCPSTRGKPGDPKGFYLYCFSGFFAIECHCLPGYFFNRCLQLCDVNSNFRKCPIVH</sequence>